<dbReference type="InterPro" id="IPR036890">
    <property type="entry name" value="HATPase_C_sf"/>
</dbReference>
<sequence>MSHLPQALPPDADVLNTWVLDSTVELTGLRAALGTALRGSDTGDDDRLGDVPERMLLVATELATNAICHGLAPTEVRLLRAGEMFVLDVTDHDPDTVPAPTAASPQDMGGRGLALAQSFALDVGWYSTPSTKHVWATFASTN</sequence>
<protein>
    <recommendedName>
        <fullName evidence="2">Histidine kinase/HSP90-like ATPase domain-containing protein</fullName>
    </recommendedName>
</protein>
<name>A0A919J2H3_9ACTN</name>
<dbReference type="RefSeq" id="WP_203819756.1">
    <property type="nucleotide sequence ID" value="NZ_BAAABP010000052.1"/>
</dbReference>
<dbReference type="CDD" id="cd16936">
    <property type="entry name" value="HATPase_RsbW-like"/>
    <property type="match status" value="1"/>
</dbReference>
<evidence type="ECO:0000256" key="1">
    <source>
        <dbReference type="ARBA" id="ARBA00022527"/>
    </source>
</evidence>
<evidence type="ECO:0000313" key="3">
    <source>
        <dbReference type="EMBL" id="GIE13315.1"/>
    </source>
</evidence>
<proteinExistence type="predicted"/>
<dbReference type="InterPro" id="IPR050267">
    <property type="entry name" value="Anti-sigma-factor_SerPK"/>
</dbReference>
<dbReference type="PANTHER" id="PTHR35526">
    <property type="entry name" value="ANTI-SIGMA-F FACTOR RSBW-RELATED"/>
    <property type="match status" value="1"/>
</dbReference>
<dbReference type="Pfam" id="PF13581">
    <property type="entry name" value="HATPase_c_2"/>
    <property type="match status" value="1"/>
</dbReference>
<gene>
    <name evidence="3" type="ORF">Afe05nite_51550</name>
</gene>
<dbReference type="GO" id="GO:0004674">
    <property type="term" value="F:protein serine/threonine kinase activity"/>
    <property type="evidence" value="ECO:0007669"/>
    <property type="project" value="UniProtKB-KW"/>
</dbReference>
<dbReference type="InterPro" id="IPR003594">
    <property type="entry name" value="HATPase_dom"/>
</dbReference>
<comment type="caution">
    <text evidence="3">The sequence shown here is derived from an EMBL/GenBank/DDBJ whole genome shotgun (WGS) entry which is preliminary data.</text>
</comment>
<keyword evidence="1" id="KW-0808">Transferase</keyword>
<keyword evidence="1" id="KW-0723">Serine/threonine-protein kinase</keyword>
<evidence type="ECO:0000259" key="2">
    <source>
        <dbReference type="Pfam" id="PF13581"/>
    </source>
</evidence>
<keyword evidence="4" id="KW-1185">Reference proteome</keyword>
<dbReference type="AlphaFoldDB" id="A0A919J2H3"/>
<dbReference type="Proteomes" id="UP000598174">
    <property type="component" value="Unassembled WGS sequence"/>
</dbReference>
<dbReference type="PANTHER" id="PTHR35526:SF3">
    <property type="entry name" value="ANTI-SIGMA-F FACTOR RSBW"/>
    <property type="match status" value="1"/>
</dbReference>
<accession>A0A919J2H3</accession>
<reference evidence="3" key="1">
    <citation type="submission" date="2021-01" db="EMBL/GenBank/DDBJ databases">
        <title>Whole genome shotgun sequence of Actinoplanes ferrugineus NBRC 15555.</title>
        <authorList>
            <person name="Komaki H."/>
            <person name="Tamura T."/>
        </authorList>
    </citation>
    <scope>NUCLEOTIDE SEQUENCE</scope>
    <source>
        <strain evidence="3">NBRC 15555</strain>
    </source>
</reference>
<dbReference type="SUPFAM" id="SSF55874">
    <property type="entry name" value="ATPase domain of HSP90 chaperone/DNA topoisomerase II/histidine kinase"/>
    <property type="match status" value="1"/>
</dbReference>
<feature type="domain" description="Histidine kinase/HSP90-like ATPase" evidence="2">
    <location>
        <begin position="49"/>
        <end position="137"/>
    </location>
</feature>
<dbReference type="EMBL" id="BOMM01000047">
    <property type="protein sequence ID" value="GIE13315.1"/>
    <property type="molecule type" value="Genomic_DNA"/>
</dbReference>
<dbReference type="Gene3D" id="3.30.565.10">
    <property type="entry name" value="Histidine kinase-like ATPase, C-terminal domain"/>
    <property type="match status" value="1"/>
</dbReference>
<evidence type="ECO:0000313" key="4">
    <source>
        <dbReference type="Proteomes" id="UP000598174"/>
    </source>
</evidence>
<keyword evidence="1" id="KW-0418">Kinase</keyword>
<organism evidence="3 4">
    <name type="scientific">Paractinoplanes ferrugineus</name>
    <dbReference type="NCBI Taxonomy" id="113564"/>
    <lineage>
        <taxon>Bacteria</taxon>
        <taxon>Bacillati</taxon>
        <taxon>Actinomycetota</taxon>
        <taxon>Actinomycetes</taxon>
        <taxon>Micromonosporales</taxon>
        <taxon>Micromonosporaceae</taxon>
        <taxon>Paractinoplanes</taxon>
    </lineage>
</organism>